<evidence type="ECO:0000256" key="1">
    <source>
        <dbReference type="SAM" id="MobiDB-lite"/>
    </source>
</evidence>
<reference evidence="2 3" key="1">
    <citation type="submission" date="2019-10" db="EMBL/GenBank/DDBJ databases">
        <title>Streptomyces smaragdinus sp. nov. and Streptomyces fabii sp. nov., isolated from the gut of fungus growing-termite Macrotermes natalensis.</title>
        <authorList>
            <person name="Schwitalla J."/>
            <person name="Benndorf R."/>
            <person name="Martin K."/>
            <person name="De Beer W."/>
            <person name="Kaster A.-K."/>
            <person name="Vollmers J."/>
            <person name="Poulsen M."/>
            <person name="Beemelmanns C."/>
        </authorList>
    </citation>
    <scope>NUCLEOTIDE SEQUENCE [LARGE SCALE GENOMIC DNA]</scope>
    <source>
        <strain evidence="2 3">RB5</strain>
    </source>
</reference>
<dbReference type="Proteomes" id="UP000466345">
    <property type="component" value="Unassembled WGS sequence"/>
</dbReference>
<keyword evidence="3" id="KW-1185">Reference proteome</keyword>
<accession>A0A7K0CHT4</accession>
<dbReference type="RefSeq" id="WP_153452636.1">
    <property type="nucleotide sequence ID" value="NZ_WEGJ01000010.1"/>
</dbReference>
<dbReference type="EMBL" id="WEGJ01000010">
    <property type="protein sequence ID" value="MQY13040.1"/>
    <property type="molecule type" value="Genomic_DNA"/>
</dbReference>
<comment type="caution">
    <text evidence="2">The sequence shown here is derived from an EMBL/GenBank/DDBJ whole genome shotgun (WGS) entry which is preliminary data.</text>
</comment>
<feature type="region of interest" description="Disordered" evidence="1">
    <location>
        <begin position="65"/>
        <end position="101"/>
    </location>
</feature>
<organism evidence="2 3">
    <name type="scientific">Streptomyces smaragdinus</name>
    <dbReference type="NCBI Taxonomy" id="2585196"/>
    <lineage>
        <taxon>Bacteria</taxon>
        <taxon>Bacillati</taxon>
        <taxon>Actinomycetota</taxon>
        <taxon>Actinomycetes</taxon>
        <taxon>Kitasatosporales</taxon>
        <taxon>Streptomycetaceae</taxon>
        <taxon>Streptomyces</taxon>
    </lineage>
</organism>
<dbReference type="OrthoDB" id="4326227at2"/>
<gene>
    <name evidence="2" type="ORF">SRB5_31800</name>
</gene>
<evidence type="ECO:0000313" key="3">
    <source>
        <dbReference type="Proteomes" id="UP000466345"/>
    </source>
</evidence>
<dbReference type="AlphaFoldDB" id="A0A7K0CHT4"/>
<name>A0A7K0CHT4_9ACTN</name>
<proteinExistence type="predicted"/>
<sequence>MNISGTGTAVAVAVLLGTNLTQAVADTDHDEHRAGSPAGITLFSVDNSNADSWLEVDRTANAMLFGHGTAGSDHEGGSDGDGIEEPEEVPAGGPAGVRPVE</sequence>
<protein>
    <submittedName>
        <fullName evidence="2">Uncharacterized protein</fullName>
    </submittedName>
</protein>
<evidence type="ECO:0000313" key="2">
    <source>
        <dbReference type="EMBL" id="MQY13040.1"/>
    </source>
</evidence>